<accession>A0A1E5QAQ2</accession>
<dbReference type="InterPro" id="IPR029787">
    <property type="entry name" value="Nucleotide_cyclase"/>
</dbReference>
<dbReference type="GO" id="GO:0043709">
    <property type="term" value="P:cell adhesion involved in single-species biofilm formation"/>
    <property type="evidence" value="ECO:0007669"/>
    <property type="project" value="TreeGrafter"/>
</dbReference>
<dbReference type="CDD" id="cd00156">
    <property type="entry name" value="REC"/>
    <property type="match status" value="1"/>
</dbReference>
<keyword evidence="4" id="KW-0597">Phosphoprotein</keyword>
<dbReference type="InterPro" id="IPR036641">
    <property type="entry name" value="HPT_dom_sf"/>
</dbReference>
<comment type="caution">
    <text evidence="4">Lacks conserved residue(s) required for the propagation of feature annotation.</text>
</comment>
<evidence type="ECO:0000259" key="6">
    <source>
        <dbReference type="PROSITE" id="PS50887"/>
    </source>
</evidence>
<feature type="modified residue" description="4-aspartylphosphate" evidence="4">
    <location>
        <position position="315"/>
    </location>
</feature>
<dbReference type="EC" id="2.7.7.65" evidence="1"/>
<reference evidence="8" key="1">
    <citation type="submission" date="2016-07" db="EMBL/GenBank/DDBJ databases">
        <authorList>
            <person name="Florea S."/>
            <person name="Webb J.S."/>
            <person name="Jaromczyk J."/>
            <person name="Schardl C.L."/>
        </authorList>
    </citation>
    <scope>NUCLEOTIDE SEQUENCE [LARGE SCALE GENOMIC DNA]</scope>
    <source>
        <strain evidence="8">MV-1</strain>
    </source>
</reference>
<organism evidence="7 8">
    <name type="scientific">Magnetovibrio blakemorei</name>
    <dbReference type="NCBI Taxonomy" id="28181"/>
    <lineage>
        <taxon>Bacteria</taxon>
        <taxon>Pseudomonadati</taxon>
        <taxon>Pseudomonadota</taxon>
        <taxon>Alphaproteobacteria</taxon>
        <taxon>Rhodospirillales</taxon>
        <taxon>Magnetovibrionaceae</taxon>
        <taxon>Magnetovibrio</taxon>
    </lineage>
</organism>
<feature type="domain" description="Response regulatory" evidence="5">
    <location>
        <begin position="266"/>
        <end position="382"/>
    </location>
</feature>
<dbReference type="SUPFAM" id="SSF55073">
    <property type="entry name" value="Nucleotide cyclase"/>
    <property type="match status" value="1"/>
</dbReference>
<dbReference type="STRING" id="28181.BEN30_05025"/>
<dbReference type="PROSITE" id="PS50887">
    <property type="entry name" value="GGDEF"/>
    <property type="match status" value="1"/>
</dbReference>
<dbReference type="SUPFAM" id="SSF47226">
    <property type="entry name" value="Histidine-containing phosphotransfer domain, HPT domain"/>
    <property type="match status" value="1"/>
</dbReference>
<dbReference type="EMBL" id="MCGG01000009">
    <property type="protein sequence ID" value="OEJ69071.1"/>
    <property type="molecule type" value="Genomic_DNA"/>
</dbReference>
<dbReference type="GO" id="GO:1902201">
    <property type="term" value="P:negative regulation of bacterial-type flagellum-dependent cell motility"/>
    <property type="evidence" value="ECO:0007669"/>
    <property type="project" value="TreeGrafter"/>
</dbReference>
<dbReference type="GO" id="GO:0005886">
    <property type="term" value="C:plasma membrane"/>
    <property type="evidence" value="ECO:0007669"/>
    <property type="project" value="TreeGrafter"/>
</dbReference>
<evidence type="ECO:0000256" key="3">
    <source>
        <dbReference type="ARBA" id="ARBA00034247"/>
    </source>
</evidence>
<dbReference type="Gene3D" id="3.40.50.2300">
    <property type="match status" value="2"/>
</dbReference>
<evidence type="ECO:0000256" key="2">
    <source>
        <dbReference type="ARBA" id="ARBA00023012"/>
    </source>
</evidence>
<dbReference type="GO" id="GO:0052621">
    <property type="term" value="F:diguanylate cyclase activity"/>
    <property type="evidence" value="ECO:0007669"/>
    <property type="project" value="UniProtKB-EC"/>
</dbReference>
<evidence type="ECO:0000259" key="5">
    <source>
        <dbReference type="PROSITE" id="PS50110"/>
    </source>
</evidence>
<evidence type="ECO:0000313" key="8">
    <source>
        <dbReference type="Proteomes" id="UP000095347"/>
    </source>
</evidence>
<dbReference type="FunFam" id="3.30.70.270:FF:000001">
    <property type="entry name" value="Diguanylate cyclase domain protein"/>
    <property type="match status" value="1"/>
</dbReference>
<dbReference type="Proteomes" id="UP000095347">
    <property type="component" value="Unassembled WGS sequence"/>
</dbReference>
<dbReference type="NCBIfam" id="TIGR00254">
    <property type="entry name" value="GGDEF"/>
    <property type="match status" value="1"/>
</dbReference>
<name>A0A1E5QAQ2_9PROT</name>
<feature type="domain" description="GGDEF" evidence="6">
    <location>
        <begin position="422"/>
        <end position="553"/>
    </location>
</feature>
<dbReference type="InterPro" id="IPR050469">
    <property type="entry name" value="Diguanylate_Cyclase"/>
</dbReference>
<dbReference type="InterPro" id="IPR000160">
    <property type="entry name" value="GGDEF_dom"/>
</dbReference>
<dbReference type="InterPro" id="IPR008207">
    <property type="entry name" value="Sig_transdc_His_kin_Hpt_dom"/>
</dbReference>
<keyword evidence="8" id="KW-1185">Reference proteome</keyword>
<keyword evidence="2" id="KW-0902">Two-component regulatory system</keyword>
<evidence type="ECO:0000256" key="4">
    <source>
        <dbReference type="PROSITE-ProRule" id="PRU00169"/>
    </source>
</evidence>
<dbReference type="SMART" id="SM00267">
    <property type="entry name" value="GGDEF"/>
    <property type="match status" value="1"/>
</dbReference>
<dbReference type="GO" id="GO:0000160">
    <property type="term" value="P:phosphorelay signal transduction system"/>
    <property type="evidence" value="ECO:0007669"/>
    <property type="project" value="UniProtKB-KW"/>
</dbReference>
<dbReference type="SUPFAM" id="SSF52172">
    <property type="entry name" value="CheY-like"/>
    <property type="match status" value="2"/>
</dbReference>
<evidence type="ECO:0000256" key="1">
    <source>
        <dbReference type="ARBA" id="ARBA00012528"/>
    </source>
</evidence>
<dbReference type="CDD" id="cd01949">
    <property type="entry name" value="GGDEF"/>
    <property type="match status" value="1"/>
</dbReference>
<comment type="caution">
    <text evidence="7">The sequence shown here is derived from an EMBL/GenBank/DDBJ whole genome shotgun (WGS) entry which is preliminary data.</text>
</comment>
<protein>
    <recommendedName>
        <fullName evidence="1">diguanylate cyclase</fullName>
        <ecNumber evidence="1">2.7.7.65</ecNumber>
    </recommendedName>
</protein>
<dbReference type="AlphaFoldDB" id="A0A1E5QAQ2"/>
<dbReference type="InterPro" id="IPR043128">
    <property type="entry name" value="Rev_trsase/Diguanyl_cyclase"/>
</dbReference>
<gene>
    <name evidence="7" type="ORF">BEN30_05025</name>
</gene>
<proteinExistence type="predicted"/>
<evidence type="ECO:0000313" key="7">
    <source>
        <dbReference type="EMBL" id="OEJ69071.1"/>
    </source>
</evidence>
<dbReference type="InterPro" id="IPR011006">
    <property type="entry name" value="CheY-like_superfamily"/>
</dbReference>
<dbReference type="PANTHER" id="PTHR45138">
    <property type="entry name" value="REGULATORY COMPONENTS OF SENSORY TRANSDUCTION SYSTEM"/>
    <property type="match status" value="1"/>
</dbReference>
<dbReference type="PANTHER" id="PTHR45138:SF9">
    <property type="entry name" value="DIGUANYLATE CYCLASE DGCM-RELATED"/>
    <property type="match status" value="1"/>
</dbReference>
<sequence>MEQKMAQLRRQYAQKIEGRIADLQTTIHHLKHAEGGARLDNLAIIRDATHKLAGSGATFGFPAVTEYAREMERACIWVLENPGRESDEDAKTLCANLEKLCQRLLDDVVAQSQEAAEVDDSTERVWVPQLHGSARKKVLIVMEYDGTAAAQVHQEMNHYGFDVRIVDHPDKMLDDLKSHGVVDVIVTGLLFDRDTSAALSALAMMREDSEFKDISVVVNTVLDTMSARLGAVHAGAKAYLVKPVDMANLIDVLDRVTQNHEDEQFRVLIVDDDETLASYTELILQGAGMETKVVFDPMDVFDALDLFSPELILLDLYMPTCDGHEVAGVIRQREEYAGIPIVFLSGESDKDKQLSAMELGGDDFLTKPIRSSHLISSVRIRAARFRELRSFMTRDSMTGLFNHTTTKQFLGIELARAQRNKKDLAVVSLDIDHFKVVNDTYGHGVGDRVIKALARLLRLRLRSADIIGRMGGEEFSAILIDTGVDEAAQVFDIIRKVFSEIEFTADDQTFRVTISCGVAAVPDYNTAQALSDAADKALYAAKNGGRNQVVKAP</sequence>
<dbReference type="Pfam" id="PF00072">
    <property type="entry name" value="Response_reg"/>
    <property type="match status" value="1"/>
</dbReference>
<comment type="catalytic activity">
    <reaction evidence="3">
        <text>2 GTP = 3',3'-c-di-GMP + 2 diphosphate</text>
        <dbReference type="Rhea" id="RHEA:24898"/>
        <dbReference type="ChEBI" id="CHEBI:33019"/>
        <dbReference type="ChEBI" id="CHEBI:37565"/>
        <dbReference type="ChEBI" id="CHEBI:58805"/>
        <dbReference type="EC" id="2.7.7.65"/>
    </reaction>
</comment>
<dbReference type="Gene3D" id="3.30.70.270">
    <property type="match status" value="1"/>
</dbReference>
<dbReference type="GO" id="GO:0004672">
    <property type="term" value="F:protein kinase activity"/>
    <property type="evidence" value="ECO:0007669"/>
    <property type="project" value="UniProtKB-ARBA"/>
</dbReference>
<dbReference type="Pfam" id="PF00990">
    <property type="entry name" value="GGDEF"/>
    <property type="match status" value="1"/>
</dbReference>
<feature type="domain" description="Response regulatory" evidence="5">
    <location>
        <begin position="138"/>
        <end position="257"/>
    </location>
</feature>
<dbReference type="Pfam" id="PF01627">
    <property type="entry name" value="Hpt"/>
    <property type="match status" value="1"/>
</dbReference>
<dbReference type="SMART" id="SM00448">
    <property type="entry name" value="REC"/>
    <property type="match status" value="2"/>
</dbReference>
<dbReference type="PROSITE" id="PS50110">
    <property type="entry name" value="RESPONSE_REGULATORY"/>
    <property type="match status" value="2"/>
</dbReference>
<dbReference type="Gene3D" id="1.20.120.160">
    <property type="entry name" value="HPT domain"/>
    <property type="match status" value="1"/>
</dbReference>
<dbReference type="InterPro" id="IPR001789">
    <property type="entry name" value="Sig_transdc_resp-reg_receiver"/>
</dbReference>